<dbReference type="CDD" id="cd12152">
    <property type="entry name" value="F1-ATPase_delta"/>
    <property type="match status" value="1"/>
</dbReference>
<keyword evidence="9" id="KW-0472">Membrane</keyword>
<evidence type="ECO:0000256" key="12">
    <source>
        <dbReference type="ARBA" id="ARBA00031669"/>
    </source>
</evidence>
<evidence type="ECO:0000256" key="5">
    <source>
        <dbReference type="ARBA" id="ARBA00022792"/>
    </source>
</evidence>
<evidence type="ECO:0000313" key="17">
    <source>
        <dbReference type="Proteomes" id="UP001292094"/>
    </source>
</evidence>
<dbReference type="HAMAP" id="MF_00530">
    <property type="entry name" value="ATP_synth_epsil_bac"/>
    <property type="match status" value="1"/>
</dbReference>
<evidence type="ECO:0000313" key="16">
    <source>
        <dbReference type="EMBL" id="KAK4326649.1"/>
    </source>
</evidence>
<keyword evidence="4" id="KW-0375">Hydrogen ion transport</keyword>
<keyword evidence="17" id="KW-1185">Reference proteome</keyword>
<evidence type="ECO:0000256" key="1">
    <source>
        <dbReference type="ARBA" id="ARBA00004273"/>
    </source>
</evidence>
<keyword evidence="13" id="KW-0863">Zinc-finger</keyword>
<comment type="subcellular location">
    <subcellularLocation>
        <location evidence="1">Mitochondrion inner membrane</location>
    </subcellularLocation>
</comment>
<keyword evidence="3" id="KW-0813">Transport</keyword>
<keyword evidence="13" id="KW-0862">Zinc</keyword>
<organism evidence="16 17">
    <name type="scientific">Petrolisthes manimaculis</name>
    <dbReference type="NCBI Taxonomy" id="1843537"/>
    <lineage>
        <taxon>Eukaryota</taxon>
        <taxon>Metazoa</taxon>
        <taxon>Ecdysozoa</taxon>
        <taxon>Arthropoda</taxon>
        <taxon>Crustacea</taxon>
        <taxon>Multicrustacea</taxon>
        <taxon>Malacostraca</taxon>
        <taxon>Eumalacostraca</taxon>
        <taxon>Eucarida</taxon>
        <taxon>Decapoda</taxon>
        <taxon>Pleocyemata</taxon>
        <taxon>Anomura</taxon>
        <taxon>Galatheoidea</taxon>
        <taxon>Porcellanidae</taxon>
        <taxon>Petrolisthes</taxon>
    </lineage>
</organism>
<evidence type="ECO:0000256" key="8">
    <source>
        <dbReference type="ARBA" id="ARBA00023128"/>
    </source>
</evidence>
<evidence type="ECO:0000256" key="4">
    <source>
        <dbReference type="ARBA" id="ARBA00022781"/>
    </source>
</evidence>
<dbReference type="EMBL" id="JAWZYT010000203">
    <property type="protein sequence ID" value="KAK4326649.1"/>
    <property type="molecule type" value="Genomic_DNA"/>
</dbReference>
<keyword evidence="11" id="KW-0066">ATP synthesis</keyword>
<dbReference type="Gene3D" id="1.20.5.440">
    <property type="entry name" value="ATP synthase delta/epsilon subunit, C-terminal domain"/>
    <property type="match status" value="1"/>
</dbReference>
<keyword evidence="8" id="KW-0496">Mitochondrion</keyword>
<evidence type="ECO:0000256" key="14">
    <source>
        <dbReference type="SAM" id="MobiDB-lite"/>
    </source>
</evidence>
<evidence type="ECO:0000256" key="3">
    <source>
        <dbReference type="ARBA" id="ARBA00022448"/>
    </source>
</evidence>
<dbReference type="FunFam" id="2.60.15.10:FF:000004">
    <property type="entry name" value="ATP synthase subunit delta, mitochondrial"/>
    <property type="match status" value="1"/>
</dbReference>
<dbReference type="Pfam" id="PF02823">
    <property type="entry name" value="ATP-synt_DE_N"/>
    <property type="match status" value="1"/>
</dbReference>
<dbReference type="Pfam" id="PF17921">
    <property type="entry name" value="Integrase_H2C2"/>
    <property type="match status" value="1"/>
</dbReference>
<feature type="domain" description="C2H2-type" evidence="15">
    <location>
        <begin position="767"/>
        <end position="794"/>
    </location>
</feature>
<evidence type="ECO:0000256" key="13">
    <source>
        <dbReference type="PROSITE-ProRule" id="PRU00042"/>
    </source>
</evidence>
<dbReference type="PANTHER" id="PTHR13822">
    <property type="entry name" value="ATP SYNTHASE DELTA/EPSILON CHAIN"/>
    <property type="match status" value="1"/>
</dbReference>
<dbReference type="InterPro" id="IPR036236">
    <property type="entry name" value="Znf_C2H2_sf"/>
</dbReference>
<dbReference type="InterPro" id="IPR020546">
    <property type="entry name" value="ATP_synth_F1_dsu/esu_N"/>
</dbReference>
<dbReference type="InterPro" id="IPR001469">
    <property type="entry name" value="ATP_synth_F1_dsu/esu"/>
</dbReference>
<evidence type="ECO:0000256" key="2">
    <source>
        <dbReference type="ARBA" id="ARBA00005712"/>
    </source>
</evidence>
<protein>
    <recommendedName>
        <fullName evidence="12">F-ATPase delta subunit</fullName>
    </recommendedName>
</protein>
<evidence type="ECO:0000259" key="15">
    <source>
        <dbReference type="PROSITE" id="PS50157"/>
    </source>
</evidence>
<keyword evidence="5" id="KW-0999">Mitochondrion inner membrane</keyword>
<dbReference type="Gene3D" id="1.10.340.70">
    <property type="match status" value="1"/>
</dbReference>
<reference evidence="16" key="1">
    <citation type="submission" date="2023-11" db="EMBL/GenBank/DDBJ databases">
        <title>Genome assemblies of two species of porcelain crab, Petrolisthes cinctipes and Petrolisthes manimaculis (Anomura: Porcellanidae).</title>
        <authorList>
            <person name="Angst P."/>
        </authorList>
    </citation>
    <scope>NUCLEOTIDE SEQUENCE</scope>
    <source>
        <strain evidence="16">PB745_02</strain>
        <tissue evidence="16">Gill</tissue>
    </source>
</reference>
<gene>
    <name evidence="16" type="ORF">Pmani_002810</name>
</gene>
<dbReference type="SUPFAM" id="SSF57667">
    <property type="entry name" value="beta-beta-alpha zinc fingers"/>
    <property type="match status" value="1"/>
</dbReference>
<dbReference type="InterPro" id="IPR013087">
    <property type="entry name" value="Znf_C2H2_type"/>
</dbReference>
<keyword evidence="13" id="KW-0479">Metal-binding</keyword>
<keyword evidence="6" id="KW-0809">Transit peptide</keyword>
<feature type="compositionally biased region" description="Gly residues" evidence="14">
    <location>
        <begin position="1344"/>
        <end position="1358"/>
    </location>
</feature>
<evidence type="ECO:0000256" key="10">
    <source>
        <dbReference type="ARBA" id="ARBA00023196"/>
    </source>
</evidence>
<dbReference type="GO" id="GO:0005743">
    <property type="term" value="C:mitochondrial inner membrane"/>
    <property type="evidence" value="ECO:0007669"/>
    <property type="project" value="UniProtKB-SubCell"/>
</dbReference>
<dbReference type="PROSITE" id="PS50157">
    <property type="entry name" value="ZINC_FINGER_C2H2_2"/>
    <property type="match status" value="1"/>
</dbReference>
<accession>A0AAE1QGS0</accession>
<evidence type="ECO:0000256" key="7">
    <source>
        <dbReference type="ARBA" id="ARBA00023065"/>
    </source>
</evidence>
<comment type="caution">
    <text evidence="16">The sequence shown here is derived from an EMBL/GenBank/DDBJ whole genome shotgun (WGS) entry which is preliminary data.</text>
</comment>
<evidence type="ECO:0000256" key="6">
    <source>
        <dbReference type="ARBA" id="ARBA00022946"/>
    </source>
</evidence>
<keyword evidence="7" id="KW-0406">Ion transport</keyword>
<dbReference type="Gene3D" id="2.60.15.10">
    <property type="entry name" value="F0F1 ATP synthase delta/epsilon subunit, N-terminal"/>
    <property type="match status" value="1"/>
</dbReference>
<dbReference type="Gene3D" id="3.30.160.60">
    <property type="entry name" value="Classic Zinc Finger"/>
    <property type="match status" value="1"/>
</dbReference>
<sequence length="1562" mass="171983">MQPVSEVSGASIGIARGDTTELTSIYKTSRMFARTASTLVRQVSQAGTRAYSDAPMAFTFASQSQVFYNKENVRQVDVPSFSGSFGILPSHVPSLAILKPGVLTVFEADGATKKFFVSSGIVSINEGSTVQILAEEAAGVEDLDLASAKDVLSKAHSAANSASSEEAKAEALIAVEVGEELVKAAEKVYSKFKPKSCVDNGRRNDVTRVCPRQRRVNICSRQKTTNISPFFPPTAFLDKGFRRMEGEGEGGEEGLGAAAGGWTTATYQAQELNSVVHIIVPDLTCIPHSQPNDVLTSALTDVAASGALVGHGNGGTSQVKDPLSALAAAAEMDQVRDDVAAVEHMMEETKYSHLAGEQVMGGEDHPDASNSMQPGVIASMHMEDKTIVLAPLPLAPFLSPDDPDGMFYNEVYHYLSNGTFPEGASEAYKKGIKKRSTNYMINEDGRLSYGHKVPKDVITSPEDQQRIIESEHVDHATGVHFGVKKMYGSIFSKYYWRTMYVDVGNYCRRCEKCNEITVTGYRDVLPPQPTAAPGVNMGQAGEDHIHEDDDSQKVTTLPTDRIIRVWKKVQVKIYGPYNRTVYGNELLLTIVDPFSKWIVAQPSPEAGVEIHCANFIFDAFCQFGFAQSHVVGMSSEMFEQMQACYREKFDRAQETLRNLVPFDSEEAQKSFLFTLQEESRECAWAGEMLDQFCIDNPATWDQELSQFLFQFRTMPFTPGSFSPFNMMFARNPTGYVSEEEKENINLLEEEKALEVPSKRRRLQSSTLQCRHCHETFTSKISFRIHQRKHTEEARKRGTMDGEEPLRPILQEKKSQPRKIITRKRRRPFGRGPERLLTLASSDWSDQQKESVPNDENRQQLTQSTVLAVKALLNATKEERSKRGKYIKYSPELRDEIAQYALTNGNHEATVYWSHRLGGTVSESTIRNFIKTYKSYTPEVKEEIGKFAFQYGIDHACRHFTEKLGHEVRKGLIRKFKKTYLKKCPEMGEMVGDLQVGTGGVKRNVNLPGPSSARQKRSYSLQMKDEIGRYAVQFGITAAIQHYTEKLQFPVKESTVRKFKKQFVDRNNIVGVSTVTTSTANETNGVVGSGTVLADPQAAAPQTIDVLHPSLSVLNTPAVSGAVNVSTANNFVYQHPYHLNMTPGPQTNTVLPMNHNSIAFHQGGVINQGMATSLSYQQPNGAPTSSVITNQSFTHQGPTGFQQGYVGGFSQGGGGGGAVTPGGQIAPLAMTHTSVAATTIAHSPLPLTMSGAPATHISQLSHHTATPQISQAHLAQTSGVPHTVVGGSQHPAHHQLITSFHQPLSGSLSFEGNTLQAHAQTNLSNEPLSLMKETHDQPTGVALGGQGEDNIHGGRGGNGTQPSMAHMAEQPGTSDQQESILGIEYEDEYNEAPPSPRKKKETRIHHIKPRARILGLSKRGNYASYSPELRAEIGKYAAEHGNLAAVQHFKEQLGFEIPESTVRGLKDKYLIKRVRGKKEVVTIGFAQRGRPMRLGKYDEIVQDCIRQLVKDGEKVSSFLAIATAKQVLMQYEPSLLEEYGGPVRLNPTWAKSFLKRIGLHQMA</sequence>
<dbReference type="InterPro" id="IPR041588">
    <property type="entry name" value="Integrase_H2C2"/>
</dbReference>
<dbReference type="Proteomes" id="UP001292094">
    <property type="component" value="Unassembled WGS sequence"/>
</dbReference>
<dbReference type="SUPFAM" id="SSF51344">
    <property type="entry name" value="Epsilon subunit of F1F0-ATP synthase N-terminal domain"/>
    <property type="match status" value="1"/>
</dbReference>
<name>A0AAE1QGS0_9EUCA</name>
<dbReference type="PROSITE" id="PS00028">
    <property type="entry name" value="ZINC_FINGER_C2H2_1"/>
    <property type="match status" value="1"/>
</dbReference>
<evidence type="ECO:0000256" key="11">
    <source>
        <dbReference type="ARBA" id="ARBA00023310"/>
    </source>
</evidence>
<evidence type="ECO:0000256" key="9">
    <source>
        <dbReference type="ARBA" id="ARBA00023136"/>
    </source>
</evidence>
<keyword evidence="10" id="KW-0139">CF(1)</keyword>
<dbReference type="GO" id="GO:0008270">
    <property type="term" value="F:zinc ion binding"/>
    <property type="evidence" value="ECO:0007669"/>
    <property type="project" value="UniProtKB-KW"/>
</dbReference>
<feature type="region of interest" description="Disordered" evidence="14">
    <location>
        <begin position="839"/>
        <end position="859"/>
    </location>
</feature>
<feature type="region of interest" description="Disordered" evidence="14">
    <location>
        <begin position="1344"/>
        <end position="1375"/>
    </location>
</feature>
<comment type="similarity">
    <text evidence="2">Belongs to the ATPase epsilon chain family.</text>
</comment>
<dbReference type="PANTHER" id="PTHR13822:SF7">
    <property type="entry name" value="ATP SYNTHASE SUBUNIT DELTA, MITOCHONDRIAL"/>
    <property type="match status" value="1"/>
</dbReference>
<dbReference type="GO" id="GO:0046933">
    <property type="term" value="F:proton-transporting ATP synthase activity, rotational mechanism"/>
    <property type="evidence" value="ECO:0007669"/>
    <property type="project" value="InterPro"/>
</dbReference>
<dbReference type="GO" id="GO:0045259">
    <property type="term" value="C:proton-transporting ATP synthase complex"/>
    <property type="evidence" value="ECO:0007669"/>
    <property type="project" value="UniProtKB-KW"/>
</dbReference>
<proteinExistence type="inferred from homology"/>
<dbReference type="InterPro" id="IPR036771">
    <property type="entry name" value="ATPsynth_dsu/esu_N"/>
</dbReference>